<evidence type="ECO:0000256" key="10">
    <source>
        <dbReference type="SAM" id="Phobius"/>
    </source>
</evidence>
<dbReference type="SUPFAM" id="SSF58104">
    <property type="entry name" value="Methyl-accepting chemotaxis protein (MCP) signaling domain"/>
    <property type="match status" value="1"/>
</dbReference>
<comment type="similarity">
    <text evidence="7">Belongs to the methyl-accepting chemotaxis (MCP) protein family.</text>
</comment>
<evidence type="ECO:0000256" key="4">
    <source>
        <dbReference type="ARBA" id="ARBA00022692"/>
    </source>
</evidence>
<feature type="transmembrane region" description="Helical" evidence="10">
    <location>
        <begin position="12"/>
        <end position="36"/>
    </location>
</feature>
<reference evidence="12 13" key="1">
    <citation type="submission" date="2017-10" db="EMBL/GenBank/DDBJ databases">
        <title>Genomics of the genus Arcobacter.</title>
        <authorList>
            <person name="Perez-Cataluna A."/>
            <person name="Figueras M.J."/>
        </authorList>
    </citation>
    <scope>NUCLEOTIDE SEQUENCE [LARGE SCALE GENOMIC DNA]</scope>
    <source>
        <strain evidence="12 13">CECT 7835</strain>
    </source>
</reference>
<evidence type="ECO:0000256" key="5">
    <source>
        <dbReference type="ARBA" id="ARBA00022989"/>
    </source>
</evidence>
<keyword evidence="2" id="KW-1003">Cell membrane</keyword>
<comment type="subcellular location">
    <subcellularLocation>
        <location evidence="1">Cell membrane</location>
        <topology evidence="1">Multi-pass membrane protein</topology>
    </subcellularLocation>
</comment>
<evidence type="ECO:0000313" key="13">
    <source>
        <dbReference type="Proteomes" id="UP000289193"/>
    </source>
</evidence>
<feature type="compositionally biased region" description="Polar residues" evidence="9">
    <location>
        <begin position="675"/>
        <end position="686"/>
    </location>
</feature>
<dbReference type="InterPro" id="IPR051310">
    <property type="entry name" value="MCP_chemotaxis"/>
</dbReference>
<dbReference type="SMART" id="SM01049">
    <property type="entry name" value="Cache_2"/>
    <property type="match status" value="1"/>
</dbReference>
<dbReference type="InterPro" id="IPR004089">
    <property type="entry name" value="MCPsignal_dom"/>
</dbReference>
<comment type="caution">
    <text evidence="12">The sequence shown here is derived from an EMBL/GenBank/DDBJ whole genome shotgun (WGS) entry which is preliminary data.</text>
</comment>
<dbReference type="AlphaFoldDB" id="A0AAX2A5P3"/>
<dbReference type="CDD" id="cd11386">
    <property type="entry name" value="MCP_signal"/>
    <property type="match status" value="1"/>
</dbReference>
<evidence type="ECO:0000256" key="1">
    <source>
        <dbReference type="ARBA" id="ARBA00004651"/>
    </source>
</evidence>
<feature type="transmembrane region" description="Helical" evidence="10">
    <location>
        <begin position="213"/>
        <end position="235"/>
    </location>
</feature>
<gene>
    <name evidence="12" type="ORF">CRV05_09665</name>
</gene>
<dbReference type="Pfam" id="PF08269">
    <property type="entry name" value="dCache_2"/>
    <property type="match status" value="1"/>
</dbReference>
<dbReference type="GO" id="GO:0006935">
    <property type="term" value="P:chemotaxis"/>
    <property type="evidence" value="ECO:0007669"/>
    <property type="project" value="UniProtKB-KW"/>
</dbReference>
<evidence type="ECO:0000256" key="3">
    <source>
        <dbReference type="ARBA" id="ARBA00022500"/>
    </source>
</evidence>
<keyword evidence="4 10" id="KW-0812">Transmembrane</keyword>
<evidence type="ECO:0000256" key="2">
    <source>
        <dbReference type="ARBA" id="ARBA00022475"/>
    </source>
</evidence>
<keyword evidence="8" id="KW-0807">Transducer</keyword>
<dbReference type="SMART" id="SM00283">
    <property type="entry name" value="MA"/>
    <property type="match status" value="1"/>
</dbReference>
<feature type="domain" description="Methyl-accepting transducer" evidence="11">
    <location>
        <begin position="397"/>
        <end position="626"/>
    </location>
</feature>
<dbReference type="GO" id="GO:0005886">
    <property type="term" value="C:plasma membrane"/>
    <property type="evidence" value="ECO:0007669"/>
    <property type="project" value="UniProtKB-SubCell"/>
</dbReference>
<dbReference type="PROSITE" id="PS50111">
    <property type="entry name" value="CHEMOTAXIS_TRANSDUC_2"/>
    <property type="match status" value="1"/>
</dbReference>
<dbReference type="GO" id="GO:0004888">
    <property type="term" value="F:transmembrane signaling receptor activity"/>
    <property type="evidence" value="ECO:0007669"/>
    <property type="project" value="TreeGrafter"/>
</dbReference>
<keyword evidence="3" id="KW-0145">Chemotaxis</keyword>
<evidence type="ECO:0000256" key="6">
    <source>
        <dbReference type="ARBA" id="ARBA00023136"/>
    </source>
</evidence>
<organism evidence="12 13">
    <name type="scientific">Halarcobacter bivalviorum</name>
    <dbReference type="NCBI Taxonomy" id="663364"/>
    <lineage>
        <taxon>Bacteria</taxon>
        <taxon>Pseudomonadati</taxon>
        <taxon>Campylobacterota</taxon>
        <taxon>Epsilonproteobacteria</taxon>
        <taxon>Campylobacterales</taxon>
        <taxon>Arcobacteraceae</taxon>
        <taxon>Halarcobacter</taxon>
    </lineage>
</organism>
<evidence type="ECO:0000256" key="8">
    <source>
        <dbReference type="PROSITE-ProRule" id="PRU00284"/>
    </source>
</evidence>
<feature type="compositionally biased region" description="Polar residues" evidence="9">
    <location>
        <begin position="655"/>
        <end position="666"/>
    </location>
</feature>
<dbReference type="InterPro" id="IPR004010">
    <property type="entry name" value="Double_Cache_2"/>
</dbReference>
<dbReference type="InterPro" id="IPR033480">
    <property type="entry name" value="sCache_2"/>
</dbReference>
<evidence type="ECO:0000313" key="12">
    <source>
        <dbReference type="EMBL" id="RXK09559.1"/>
    </source>
</evidence>
<accession>A0AAX2A5P3</accession>
<keyword evidence="13" id="KW-1185">Reference proteome</keyword>
<dbReference type="EMBL" id="PDKM01000005">
    <property type="protein sequence ID" value="RXK09559.1"/>
    <property type="molecule type" value="Genomic_DNA"/>
</dbReference>
<evidence type="ECO:0000256" key="9">
    <source>
        <dbReference type="SAM" id="MobiDB-lite"/>
    </source>
</evidence>
<dbReference type="Proteomes" id="UP000289193">
    <property type="component" value="Unassembled WGS sequence"/>
</dbReference>
<name>A0AAX2A5P3_9BACT</name>
<protein>
    <submittedName>
        <fullName evidence="12">Chemotaxis protein</fullName>
    </submittedName>
</protein>
<dbReference type="Gene3D" id="1.10.287.950">
    <property type="entry name" value="Methyl-accepting chemotaxis protein"/>
    <property type="match status" value="1"/>
</dbReference>
<dbReference type="PANTHER" id="PTHR43531:SF11">
    <property type="entry name" value="METHYL-ACCEPTING CHEMOTAXIS PROTEIN 3"/>
    <property type="match status" value="1"/>
</dbReference>
<dbReference type="Gene3D" id="6.10.340.10">
    <property type="match status" value="1"/>
</dbReference>
<dbReference type="Gene3D" id="3.30.450.20">
    <property type="entry name" value="PAS domain"/>
    <property type="match status" value="1"/>
</dbReference>
<keyword evidence="6 10" id="KW-0472">Membrane</keyword>
<feature type="region of interest" description="Disordered" evidence="9">
    <location>
        <begin position="655"/>
        <end position="694"/>
    </location>
</feature>
<dbReference type="Pfam" id="PF00015">
    <property type="entry name" value="MCPsignal"/>
    <property type="match status" value="1"/>
</dbReference>
<evidence type="ECO:0000256" key="7">
    <source>
        <dbReference type="ARBA" id="ARBA00029447"/>
    </source>
</evidence>
<proteinExistence type="inferred from homology"/>
<dbReference type="PANTHER" id="PTHR43531">
    <property type="entry name" value="PROTEIN ICFG"/>
    <property type="match status" value="1"/>
</dbReference>
<evidence type="ECO:0000259" key="11">
    <source>
        <dbReference type="PROSITE" id="PS50111"/>
    </source>
</evidence>
<keyword evidence="5 10" id="KW-1133">Transmembrane helix</keyword>
<dbReference type="GO" id="GO:0007165">
    <property type="term" value="P:signal transduction"/>
    <property type="evidence" value="ECO:0007669"/>
    <property type="project" value="UniProtKB-KW"/>
</dbReference>
<sequence>MQMKNLSIKAKLLAIVISSIVIVSVIILVQSNIALYNTSGKITTKFEGDAYSSKEAELKSYVEIAIKTVESFYKRAQNDPENLEAYKKAALEAIESIRYGEDGYYWINDSHPNMVMHAIKPALNGKDLSKIKDPNGVFLFNEMAKITQGNPKGGLVEYVWPKPGFEKPQPKFSYVMKFEPWDWIIGTGAYVDNISSSIDKMKSATEEEIFSTMMTNIVIIFIIMIILAFIMLVIAKKSIFDPLENFQNGLLNFFKYLNKEQVNVDLLDDSSKDEIGTMSKGVNQNIKKTQSLIEQDAALIEDVKRVVEEIKKGHLDKKITKTTQNEALKELQVIFNEMLDIMLKNVHNDINEVNRVLSSFKNKDFREKISSPQGEIAKTLNELSEIINKMLFDNLKNGTTMNENAEMLRSNVEKLSISSNQQAASLEETAAALEEITGTITNTSNNITQIASYTQDLTNSVKVGQNLASETTSAMEEINSQTELIADAITVIDQIAFQTNILSLNAAVEAATAGEAGKGFAVVAAEVRNLASRSAEAAKEIKTIVENATSKANNGKEISQKMIEGYDGIYAKVQETESLIKDITIASKEQTTGIAQINDAVAELDKATQENANVANNTSDIANQTSQMAMNIVNEANESQFLNKDSVKVRNSNVVPQTTNRSTNTKVEAKKEIPTQKNKVIEAQTSNDDEWETF</sequence>